<comment type="similarity">
    <text evidence="2 6">Belongs to the plant self-incompatibility (S1) protein family.</text>
</comment>
<dbReference type="OMA" id="CHFVWEN"/>
<keyword evidence="3 6" id="KW-0713">Self-incompatibility</keyword>
<dbReference type="PANTHER" id="PTHR31232">
    <property type="match status" value="1"/>
</dbReference>
<gene>
    <name evidence="7" type="ORF">EUGRSUZ_G00340</name>
</gene>
<sequence>MGKVTVLINNRLGGDAILRVHCKSKNNDLGVHDIKESWSFSFTPKFFGGTLFFCSFSWPGRFEWFDIYKEKRDVRFCEQCIWKISPKGPCRLSDSAEFDVCYPWNPKPPM</sequence>
<dbReference type="PANTHER" id="PTHR31232:SF144">
    <property type="entry name" value="S-PROTEIN HOMOLOG 2"/>
    <property type="match status" value="1"/>
</dbReference>
<accession>A0A059BAP4</accession>
<name>A0A059BAP4_EUCGR</name>
<comment type="subcellular location">
    <subcellularLocation>
        <location evidence="1 6">Secreted</location>
    </subcellularLocation>
</comment>
<dbReference type="Pfam" id="PF05938">
    <property type="entry name" value="Self-incomp_S1"/>
    <property type="match status" value="1"/>
</dbReference>
<evidence type="ECO:0000256" key="3">
    <source>
        <dbReference type="ARBA" id="ARBA00022471"/>
    </source>
</evidence>
<reference evidence="7" key="1">
    <citation type="submission" date="2013-07" db="EMBL/GenBank/DDBJ databases">
        <title>The genome of Eucalyptus grandis.</title>
        <authorList>
            <person name="Schmutz J."/>
            <person name="Hayes R."/>
            <person name="Myburg A."/>
            <person name="Tuskan G."/>
            <person name="Grattapaglia D."/>
            <person name="Rokhsar D.S."/>
        </authorList>
    </citation>
    <scope>NUCLEOTIDE SEQUENCE</scope>
    <source>
        <tissue evidence="7">Leaf extractions</tissue>
    </source>
</reference>
<evidence type="ECO:0000256" key="5">
    <source>
        <dbReference type="ARBA" id="ARBA00022729"/>
    </source>
</evidence>
<evidence type="ECO:0000256" key="1">
    <source>
        <dbReference type="ARBA" id="ARBA00004613"/>
    </source>
</evidence>
<evidence type="ECO:0000313" key="7">
    <source>
        <dbReference type="EMBL" id="KCW62750.1"/>
    </source>
</evidence>
<dbReference type="GO" id="GO:0005576">
    <property type="term" value="C:extracellular region"/>
    <property type="evidence" value="ECO:0007669"/>
    <property type="project" value="UniProtKB-SubCell"/>
</dbReference>
<dbReference type="InParanoid" id="A0A059BAP4"/>
<dbReference type="InterPro" id="IPR010264">
    <property type="entry name" value="Self-incomp_S1"/>
</dbReference>
<keyword evidence="4 6" id="KW-0964">Secreted</keyword>
<keyword evidence="5" id="KW-0732">Signal</keyword>
<dbReference type="GO" id="GO:0060320">
    <property type="term" value="P:rejection of self pollen"/>
    <property type="evidence" value="ECO:0007669"/>
    <property type="project" value="UniProtKB-KW"/>
</dbReference>
<dbReference type="EMBL" id="KK198759">
    <property type="protein sequence ID" value="KCW62750.1"/>
    <property type="molecule type" value="Genomic_DNA"/>
</dbReference>
<evidence type="ECO:0000256" key="2">
    <source>
        <dbReference type="ARBA" id="ARBA00005581"/>
    </source>
</evidence>
<proteinExistence type="inferred from homology"/>
<dbReference type="Gramene" id="KCW62750">
    <property type="protein sequence ID" value="KCW62750"/>
    <property type="gene ID" value="EUGRSUZ_G00340"/>
</dbReference>
<organism evidence="7">
    <name type="scientific">Eucalyptus grandis</name>
    <name type="common">Flooded gum</name>
    <dbReference type="NCBI Taxonomy" id="71139"/>
    <lineage>
        <taxon>Eukaryota</taxon>
        <taxon>Viridiplantae</taxon>
        <taxon>Streptophyta</taxon>
        <taxon>Embryophyta</taxon>
        <taxon>Tracheophyta</taxon>
        <taxon>Spermatophyta</taxon>
        <taxon>Magnoliopsida</taxon>
        <taxon>eudicotyledons</taxon>
        <taxon>Gunneridae</taxon>
        <taxon>Pentapetalae</taxon>
        <taxon>rosids</taxon>
        <taxon>malvids</taxon>
        <taxon>Myrtales</taxon>
        <taxon>Myrtaceae</taxon>
        <taxon>Myrtoideae</taxon>
        <taxon>Eucalypteae</taxon>
        <taxon>Eucalyptus</taxon>
    </lineage>
</organism>
<dbReference type="AlphaFoldDB" id="A0A059BAP4"/>
<protein>
    <recommendedName>
        <fullName evidence="6">S-protein homolog</fullName>
    </recommendedName>
</protein>
<evidence type="ECO:0000256" key="6">
    <source>
        <dbReference type="RuleBase" id="RU367044"/>
    </source>
</evidence>
<dbReference type="eggNOG" id="ENOG502S7CQ">
    <property type="taxonomic scope" value="Eukaryota"/>
</dbReference>
<evidence type="ECO:0000256" key="4">
    <source>
        <dbReference type="ARBA" id="ARBA00022525"/>
    </source>
</evidence>